<proteinExistence type="inferred from homology"/>
<reference evidence="12 13" key="1">
    <citation type="journal article" date="2018" name="Nat. Genet.">
        <title>The Rosa genome provides new insights in the design of modern roses.</title>
        <authorList>
            <person name="Bendahmane M."/>
        </authorList>
    </citation>
    <scope>NUCLEOTIDE SEQUENCE [LARGE SCALE GENOMIC DNA]</scope>
    <source>
        <strain evidence="13">cv. Old Blush</strain>
    </source>
</reference>
<evidence type="ECO:0000256" key="3">
    <source>
        <dbReference type="ARBA" id="ARBA00022801"/>
    </source>
</evidence>
<dbReference type="Pfam" id="PF05879">
    <property type="entry name" value="RHD3_GTPase"/>
    <property type="match status" value="1"/>
</dbReference>
<keyword evidence="8 10" id="KW-0472">Membrane</keyword>
<protein>
    <submittedName>
        <fullName evidence="12">Putative P-loop containing nucleoside triphosphate hydrolase</fullName>
    </submittedName>
</protein>
<dbReference type="InterPro" id="IPR030386">
    <property type="entry name" value="G_GB1_RHD3_dom"/>
</dbReference>
<evidence type="ECO:0000313" key="13">
    <source>
        <dbReference type="Proteomes" id="UP000238479"/>
    </source>
</evidence>
<comment type="caution">
    <text evidence="12">The sequence shown here is derived from an EMBL/GenBank/DDBJ whole genome shotgun (WGS) entry which is preliminary data.</text>
</comment>
<evidence type="ECO:0000256" key="5">
    <source>
        <dbReference type="ARBA" id="ARBA00022989"/>
    </source>
</evidence>
<keyword evidence="3 12" id="KW-0378">Hydrolase</keyword>
<dbReference type="GO" id="GO:0003924">
    <property type="term" value="F:GTPase activity"/>
    <property type="evidence" value="ECO:0007669"/>
    <property type="project" value="TreeGrafter"/>
</dbReference>
<organism evidence="12 13">
    <name type="scientific">Rosa chinensis</name>
    <name type="common">China rose</name>
    <dbReference type="NCBI Taxonomy" id="74649"/>
    <lineage>
        <taxon>Eukaryota</taxon>
        <taxon>Viridiplantae</taxon>
        <taxon>Streptophyta</taxon>
        <taxon>Embryophyta</taxon>
        <taxon>Tracheophyta</taxon>
        <taxon>Spermatophyta</taxon>
        <taxon>Magnoliopsida</taxon>
        <taxon>eudicotyledons</taxon>
        <taxon>Gunneridae</taxon>
        <taxon>Pentapetalae</taxon>
        <taxon>rosids</taxon>
        <taxon>fabids</taxon>
        <taxon>Rosales</taxon>
        <taxon>Rosaceae</taxon>
        <taxon>Rosoideae</taxon>
        <taxon>Rosoideae incertae sedis</taxon>
        <taxon>Rosa</taxon>
    </lineage>
</organism>
<evidence type="ECO:0000256" key="1">
    <source>
        <dbReference type="ARBA" id="ARBA00022692"/>
    </source>
</evidence>
<evidence type="ECO:0000256" key="10">
    <source>
        <dbReference type="SAM" id="Phobius"/>
    </source>
</evidence>
<dbReference type="Pfam" id="PF20428">
    <property type="entry name" value="Sey1_3HB"/>
    <property type="match status" value="1"/>
</dbReference>
<dbReference type="GO" id="GO:0005783">
    <property type="term" value="C:endoplasmic reticulum"/>
    <property type="evidence" value="ECO:0007669"/>
    <property type="project" value="TreeGrafter"/>
</dbReference>
<dbReference type="GO" id="GO:0016320">
    <property type="term" value="P:endoplasmic reticulum membrane fusion"/>
    <property type="evidence" value="ECO:0007669"/>
    <property type="project" value="TreeGrafter"/>
</dbReference>
<feature type="domain" description="GB1/RHD3-type G" evidence="11">
    <location>
        <begin position="35"/>
        <end position="233"/>
    </location>
</feature>
<evidence type="ECO:0000256" key="2">
    <source>
        <dbReference type="ARBA" id="ARBA00022741"/>
    </source>
</evidence>
<dbReference type="InterPro" id="IPR046758">
    <property type="entry name" value="Sey1/RHD3-like_3HB"/>
</dbReference>
<comment type="similarity">
    <text evidence="9">Belongs to the TRAFAC class dynamin-like GTPase superfamily. GB1/RHD3 GTPase family.</text>
</comment>
<evidence type="ECO:0000256" key="4">
    <source>
        <dbReference type="ARBA" id="ARBA00022824"/>
    </source>
</evidence>
<evidence type="ECO:0000256" key="9">
    <source>
        <dbReference type="PROSITE-ProRule" id="PRU01052"/>
    </source>
</evidence>
<dbReference type="AlphaFoldDB" id="A0A2P6PEA4"/>
<keyword evidence="1 10" id="KW-0812">Transmembrane</keyword>
<dbReference type="GO" id="GO:0005525">
    <property type="term" value="F:GTP binding"/>
    <property type="evidence" value="ECO:0007669"/>
    <property type="project" value="UniProtKB-KW"/>
</dbReference>
<dbReference type="Gene3D" id="3.40.50.300">
    <property type="entry name" value="P-loop containing nucleotide triphosphate hydrolases"/>
    <property type="match status" value="1"/>
</dbReference>
<dbReference type="OMA" id="NELCEDA"/>
<dbReference type="PROSITE" id="PS51715">
    <property type="entry name" value="G_GB1_RHD3"/>
    <property type="match status" value="1"/>
</dbReference>
<dbReference type="Proteomes" id="UP000238479">
    <property type="component" value="Chromosome 7"/>
</dbReference>
<keyword evidence="13" id="KW-1185">Reference proteome</keyword>
<evidence type="ECO:0000256" key="7">
    <source>
        <dbReference type="ARBA" id="ARBA00023134"/>
    </source>
</evidence>
<feature type="transmembrane region" description="Helical" evidence="10">
    <location>
        <begin position="459"/>
        <end position="476"/>
    </location>
</feature>
<keyword evidence="6" id="KW-0175">Coiled coil</keyword>
<name>A0A2P6PEA4_ROSCH</name>
<evidence type="ECO:0000259" key="11">
    <source>
        <dbReference type="PROSITE" id="PS51715"/>
    </source>
</evidence>
<dbReference type="InterPro" id="IPR008803">
    <property type="entry name" value="RHD3/Sey1"/>
</dbReference>
<keyword evidence="5 10" id="KW-1133">Transmembrane helix</keyword>
<sequence>MEKDYCVTQLIDGNGEFNASGINNFTKDVKFAASGESYAVVAVMGPQSSGKSTLMNHLFHTDFKEMNGKEGRHQTTLGIWIAKCVGITPYTIAVDLEGSDGRERGSHDTAFEKQSALFALAVSDIVLMNMWCTEIGREQAANKPLLRTVMMSLFGPGRKKTLLFVVRDKIPEIWDEVPKPHEHESTHLSECFRVEVVAMSHYVYERKKFEEEVAELRQRFSNSISPGGLAGGDRRGVVPASGFSFSAQQIWKQIKENKDLDLPSLNVMVANFRCDDIAKQKFDELTKNQDWLKLEEAVKSGPVKGFGERLSLILETCFNEYEIEAKFFDEGVKNTKRHDVLEKRAYEFVQPAYTTMLEHIRSKAYKEFEARLTEALAKGEALVAAVETLTRASITEFDQGCADAAIKQAVKWDYSSIRDKLRSDIEARVHCVYNDNIIADLKRMNLENKVIFYCSTKKMYQAIIIICLSIIIYLCAEYTQIT</sequence>
<dbReference type="PANTHER" id="PTHR45923:SF20">
    <property type="entry name" value="PROTEIN ROOT HAIR DEFECTIVE 3 HOMOLOG 2"/>
    <property type="match status" value="1"/>
</dbReference>
<accession>A0A2P6PEA4</accession>
<dbReference type="Gramene" id="PRQ20253">
    <property type="protein sequence ID" value="PRQ20253"/>
    <property type="gene ID" value="RchiOBHm_Chr7g0226131"/>
</dbReference>
<gene>
    <name evidence="12" type="ORF">RchiOBHm_Chr7g0226131</name>
</gene>
<evidence type="ECO:0000256" key="6">
    <source>
        <dbReference type="ARBA" id="ARBA00023054"/>
    </source>
</evidence>
<dbReference type="SUPFAM" id="SSF52540">
    <property type="entry name" value="P-loop containing nucleoside triphosphate hydrolases"/>
    <property type="match status" value="1"/>
</dbReference>
<dbReference type="EMBL" id="PDCK01000045">
    <property type="protein sequence ID" value="PRQ20253.1"/>
    <property type="molecule type" value="Genomic_DNA"/>
</dbReference>
<keyword evidence="7" id="KW-0342">GTP-binding</keyword>
<keyword evidence="4" id="KW-0256">Endoplasmic reticulum</keyword>
<dbReference type="InterPro" id="IPR027417">
    <property type="entry name" value="P-loop_NTPase"/>
</dbReference>
<evidence type="ECO:0000313" key="12">
    <source>
        <dbReference type="EMBL" id="PRQ20253.1"/>
    </source>
</evidence>
<keyword evidence="2" id="KW-0547">Nucleotide-binding</keyword>
<evidence type="ECO:0000256" key="8">
    <source>
        <dbReference type="ARBA" id="ARBA00023136"/>
    </source>
</evidence>
<dbReference type="FunFam" id="3.40.50.300:FF:002271">
    <property type="entry name" value="Protein ROOT HAIR DEFECTIVE 3 homolog"/>
    <property type="match status" value="1"/>
</dbReference>
<dbReference type="PANTHER" id="PTHR45923">
    <property type="entry name" value="PROTEIN SEY1"/>
    <property type="match status" value="1"/>
</dbReference>